<sequence length="231" mass="25710">MKLYAVASVIIILKIETKRPLILRVALSLDMVFKGKSTDGKAKTDLEIKDAENIEVVDFRHQIHATDEGKNQKPKGKAFYIGLAFVELGSQKKEVLIILLANSNSLGREPRSVNNRNFRNQCVTDVYGTANRNQGEKRNMPLISAIVVKMLMILLSVCVSVILVMSLIFCLCWRKKTPKSEWQGLDGMVTQKNPDENVNHLPSAASCVDGIHASGDSIDTNKRYCLTAYNS</sequence>
<reference evidence="2 3" key="1">
    <citation type="journal article" date="2023" name="Insect Mol. Biol.">
        <title>Genome sequencing provides insights into the evolution of gene families encoding plant cell wall-degrading enzymes in longhorned beetles.</title>
        <authorList>
            <person name="Shin N.R."/>
            <person name="Okamura Y."/>
            <person name="Kirsch R."/>
            <person name="Pauchet Y."/>
        </authorList>
    </citation>
    <scope>NUCLEOTIDE SEQUENCE [LARGE SCALE GENOMIC DNA]</scope>
    <source>
        <strain evidence="2">EAD_L_NR</strain>
    </source>
</reference>
<organism evidence="2 3">
    <name type="scientific">Exocentrus adspersus</name>
    <dbReference type="NCBI Taxonomy" id="1586481"/>
    <lineage>
        <taxon>Eukaryota</taxon>
        <taxon>Metazoa</taxon>
        <taxon>Ecdysozoa</taxon>
        <taxon>Arthropoda</taxon>
        <taxon>Hexapoda</taxon>
        <taxon>Insecta</taxon>
        <taxon>Pterygota</taxon>
        <taxon>Neoptera</taxon>
        <taxon>Endopterygota</taxon>
        <taxon>Coleoptera</taxon>
        <taxon>Polyphaga</taxon>
        <taxon>Cucujiformia</taxon>
        <taxon>Chrysomeloidea</taxon>
        <taxon>Cerambycidae</taxon>
        <taxon>Lamiinae</taxon>
        <taxon>Acanthocinini</taxon>
        <taxon>Exocentrus</taxon>
    </lineage>
</organism>
<keyword evidence="1" id="KW-0812">Transmembrane</keyword>
<name>A0AAV8W6U7_9CUCU</name>
<accession>A0AAV8W6U7</accession>
<keyword evidence="1" id="KW-0472">Membrane</keyword>
<protein>
    <submittedName>
        <fullName evidence="2">Uncharacterized protein</fullName>
    </submittedName>
</protein>
<dbReference type="Proteomes" id="UP001159042">
    <property type="component" value="Unassembled WGS sequence"/>
</dbReference>
<keyword evidence="3" id="KW-1185">Reference proteome</keyword>
<comment type="caution">
    <text evidence="2">The sequence shown here is derived from an EMBL/GenBank/DDBJ whole genome shotgun (WGS) entry which is preliminary data.</text>
</comment>
<evidence type="ECO:0000313" key="3">
    <source>
        <dbReference type="Proteomes" id="UP001159042"/>
    </source>
</evidence>
<gene>
    <name evidence="2" type="ORF">NQ315_010666</name>
</gene>
<evidence type="ECO:0000313" key="2">
    <source>
        <dbReference type="EMBL" id="KAJ8921755.1"/>
    </source>
</evidence>
<dbReference type="EMBL" id="JANEYG010000009">
    <property type="protein sequence ID" value="KAJ8921755.1"/>
    <property type="molecule type" value="Genomic_DNA"/>
</dbReference>
<keyword evidence="1" id="KW-1133">Transmembrane helix</keyword>
<proteinExistence type="predicted"/>
<feature type="transmembrane region" description="Helical" evidence="1">
    <location>
        <begin position="150"/>
        <end position="173"/>
    </location>
</feature>
<evidence type="ECO:0000256" key="1">
    <source>
        <dbReference type="SAM" id="Phobius"/>
    </source>
</evidence>
<dbReference type="AlphaFoldDB" id="A0AAV8W6U7"/>